<proteinExistence type="predicted"/>
<accession>A0A382CP02</accession>
<protein>
    <submittedName>
        <fullName evidence="1">Uncharacterized protein</fullName>
    </submittedName>
</protein>
<name>A0A382CP02_9ZZZZ</name>
<reference evidence="1" key="1">
    <citation type="submission" date="2018-05" db="EMBL/GenBank/DDBJ databases">
        <authorList>
            <person name="Lanie J.A."/>
            <person name="Ng W.-L."/>
            <person name="Kazmierczak K.M."/>
            <person name="Andrzejewski T.M."/>
            <person name="Davidsen T.M."/>
            <person name="Wayne K.J."/>
            <person name="Tettelin H."/>
            <person name="Glass J.I."/>
            <person name="Rusch D."/>
            <person name="Podicherti R."/>
            <person name="Tsui H.-C.T."/>
            <person name="Winkler M.E."/>
        </authorList>
    </citation>
    <scope>NUCLEOTIDE SEQUENCE</scope>
</reference>
<gene>
    <name evidence="1" type="ORF">METZ01_LOCUS179877</name>
</gene>
<dbReference type="PROSITE" id="PS51257">
    <property type="entry name" value="PROKAR_LIPOPROTEIN"/>
    <property type="match status" value="1"/>
</dbReference>
<evidence type="ECO:0000313" key="1">
    <source>
        <dbReference type="EMBL" id="SVB27023.1"/>
    </source>
</evidence>
<organism evidence="1">
    <name type="scientific">marine metagenome</name>
    <dbReference type="NCBI Taxonomy" id="408172"/>
    <lineage>
        <taxon>unclassified sequences</taxon>
        <taxon>metagenomes</taxon>
        <taxon>ecological metagenomes</taxon>
    </lineage>
</organism>
<dbReference type="AlphaFoldDB" id="A0A382CP02"/>
<dbReference type="EMBL" id="UINC01035120">
    <property type="protein sequence ID" value="SVB27023.1"/>
    <property type="molecule type" value="Genomic_DNA"/>
</dbReference>
<sequence length="153" mass="17232">MKLKTPIYLLLISTLLMSCSANKIIFPTQIEYSTDSQRVVDTFIPYIQSMGYTVLNPMDTRMTMQGPSGFMTAEYIETDWFMTGVRDKDTGNEFIVKQKVWILVDSPVITIETVYGYLDGEEMVIFESASPDLYTAVKALPEGLNNLVSSKAL</sequence>